<dbReference type="Ensembl" id="ENSLCAT00010006226.1">
    <property type="protein sequence ID" value="ENSLCAP00010006074.1"/>
    <property type="gene ID" value="ENSLCAG00010003021.1"/>
</dbReference>
<evidence type="ECO:0008006" key="6">
    <source>
        <dbReference type="Google" id="ProtNLM"/>
    </source>
</evidence>
<dbReference type="GO" id="GO:0006954">
    <property type="term" value="P:inflammatory response"/>
    <property type="evidence" value="ECO:0007669"/>
    <property type="project" value="InterPro"/>
</dbReference>
<dbReference type="InParanoid" id="A0A4W6BXU0"/>
<dbReference type="SUPFAM" id="SSF50353">
    <property type="entry name" value="Cytokine"/>
    <property type="match status" value="1"/>
</dbReference>
<reference evidence="4" key="3">
    <citation type="submission" date="2025-09" db="UniProtKB">
        <authorList>
            <consortium name="Ensembl"/>
        </authorList>
    </citation>
    <scope>IDENTIFICATION</scope>
</reference>
<evidence type="ECO:0000313" key="4">
    <source>
        <dbReference type="Ensembl" id="ENSLCAP00010006074.1"/>
    </source>
</evidence>
<comment type="similarity">
    <text evidence="2">Belongs to the IL-1 family.</text>
</comment>
<dbReference type="AlphaFoldDB" id="A0A4W6BXU0"/>
<evidence type="ECO:0000256" key="3">
    <source>
        <dbReference type="ARBA" id="ARBA00022525"/>
    </source>
</evidence>
<protein>
    <recommendedName>
        <fullName evidence="6">Interleukin-18</fullName>
    </recommendedName>
</protein>
<dbReference type="InterPro" id="IPR000975">
    <property type="entry name" value="IL-1_fam"/>
</dbReference>
<dbReference type="InterPro" id="IPR008996">
    <property type="entry name" value="IL1/FGF"/>
</dbReference>
<dbReference type="GeneTree" id="ENSGT00390000001053"/>
<reference evidence="5" key="1">
    <citation type="submission" date="2015-09" db="EMBL/GenBank/DDBJ databases">
        <authorList>
            <person name="Sai Rama Sridatta P."/>
        </authorList>
    </citation>
    <scope>NUCLEOTIDE SEQUENCE [LARGE SCALE GENOMIC DNA]</scope>
</reference>
<sequence>MATNGCSLVIFLGSCKNAFYFDVGETDVDQDLFTLSEHQHSKHKLQSKDNKFLLLNADGQFEVRHLSISEQRNPDCKFTIHIYTDSALEGRKGRAVMLYTSKDGKKMVACCSEKNEIYPEAMDPPHKIEETAHKALFYLTKLSASNQYMFESSVYPCKFLGFEPDKDNPSLKKLVLLHKGHDEVDDACEVTVSDCNA</sequence>
<dbReference type="Gene3D" id="2.80.10.50">
    <property type="match status" value="1"/>
</dbReference>
<keyword evidence="5" id="KW-1185">Reference proteome</keyword>
<reference evidence="4" key="2">
    <citation type="submission" date="2025-08" db="UniProtKB">
        <authorList>
            <consortium name="Ensembl"/>
        </authorList>
    </citation>
    <scope>IDENTIFICATION</scope>
</reference>
<organism evidence="4 5">
    <name type="scientific">Lates calcarifer</name>
    <name type="common">Barramundi</name>
    <name type="synonym">Holocentrus calcarifer</name>
    <dbReference type="NCBI Taxonomy" id="8187"/>
    <lineage>
        <taxon>Eukaryota</taxon>
        <taxon>Metazoa</taxon>
        <taxon>Chordata</taxon>
        <taxon>Craniata</taxon>
        <taxon>Vertebrata</taxon>
        <taxon>Euteleostomi</taxon>
        <taxon>Actinopterygii</taxon>
        <taxon>Neopterygii</taxon>
        <taxon>Teleostei</taxon>
        <taxon>Neoteleostei</taxon>
        <taxon>Acanthomorphata</taxon>
        <taxon>Carangaria</taxon>
        <taxon>Carangaria incertae sedis</taxon>
        <taxon>Centropomidae</taxon>
        <taxon>Lates</taxon>
    </lineage>
</organism>
<evidence type="ECO:0000256" key="2">
    <source>
        <dbReference type="ARBA" id="ARBA00010448"/>
    </source>
</evidence>
<proteinExistence type="inferred from homology"/>
<evidence type="ECO:0000313" key="5">
    <source>
        <dbReference type="Proteomes" id="UP000314980"/>
    </source>
</evidence>
<dbReference type="STRING" id="8187.ENSLCAP00010006074"/>
<dbReference type="Pfam" id="PF00340">
    <property type="entry name" value="IL1"/>
    <property type="match status" value="1"/>
</dbReference>
<dbReference type="GO" id="GO:0005125">
    <property type="term" value="F:cytokine activity"/>
    <property type="evidence" value="ECO:0007669"/>
    <property type="project" value="InterPro"/>
</dbReference>
<dbReference type="Proteomes" id="UP000314980">
    <property type="component" value="Unassembled WGS sequence"/>
</dbReference>
<name>A0A4W6BXU0_LATCA</name>
<accession>A0A4W6BXU0</accession>
<dbReference type="GO" id="GO:0006955">
    <property type="term" value="P:immune response"/>
    <property type="evidence" value="ECO:0007669"/>
    <property type="project" value="InterPro"/>
</dbReference>
<dbReference type="CDD" id="cd23298">
    <property type="entry name" value="beta-trefoil_IL18"/>
    <property type="match status" value="1"/>
</dbReference>
<keyword evidence="3" id="KW-0964">Secreted</keyword>
<evidence type="ECO:0000256" key="1">
    <source>
        <dbReference type="ARBA" id="ARBA00004613"/>
    </source>
</evidence>
<comment type="subcellular location">
    <subcellularLocation>
        <location evidence="1">Secreted</location>
    </subcellularLocation>
</comment>
<dbReference type="GO" id="GO:0005615">
    <property type="term" value="C:extracellular space"/>
    <property type="evidence" value="ECO:0007669"/>
    <property type="project" value="InterPro"/>
</dbReference>